<evidence type="ECO:0000256" key="4">
    <source>
        <dbReference type="ARBA" id="ARBA00022679"/>
    </source>
</evidence>
<evidence type="ECO:0000256" key="2">
    <source>
        <dbReference type="ARBA" id="ARBA00012588"/>
    </source>
</evidence>
<evidence type="ECO:0000313" key="7">
    <source>
        <dbReference type="Proteomes" id="UP000009080"/>
    </source>
</evidence>
<sequence>MNYDKRVLMIAAENDALRGAKVGGVADVLRDIPAALAGIGTSVDVIIPSYGFLARLPNIEICTEFNVFFGGANSRVQLLKVPSENSVSNYVLHHPAFAPQGEVVYCNDEHQPFATDATKFAFFCLAVAEALRLGAIARPDVIHCHDWHSAFLLILLRFAPEYKSFNEIRTVYTIHNLAMQGVRPFKNDPSSLEAWYPQLYYDGLQICDTHNPFCVNPMRAAIRLADRVHTVSPTYAEEILRPSNHPLGIYGGEGLEGDLQQRSDSGELIGIINGCEYPKGVRYAAPAKKKLVSVAQESLVQWASHSAVLASAHFVASKRLQQWAAKKTRGFNVTFVGRLTEQKAALLVTRLRSGKLALEEMLDALCDRGQFVMLGSGSSYLEEAMLKLSGSHENFIFLNGFSAELSLNIYRYGDLFLMPSSFEPCGISQMLAMRAGQPCLVNGVGGLRDTVDHQKTGFCFNGENAQSQAQAMLTEFRRILSMHEADPKSVKDIGAAAAEVRFDWQAVAERYVNELYRI</sequence>
<dbReference type="GO" id="GO:0009011">
    <property type="term" value="F:alpha-1,4-glucan glucosyltransferase (ADP-glucose donor) activity"/>
    <property type="evidence" value="ECO:0007669"/>
    <property type="project" value="UniProtKB-EC"/>
</dbReference>
<dbReference type="CAZy" id="GT5">
    <property type="family name" value="Glycosyltransferase Family 5"/>
</dbReference>
<gene>
    <name evidence="6" type="primary">glgA</name>
    <name evidence="6" type="ordered locus">TERTU_0940</name>
</gene>
<organism evidence="6 7">
    <name type="scientific">Teredinibacter turnerae (strain ATCC 39867 / T7901)</name>
    <dbReference type="NCBI Taxonomy" id="377629"/>
    <lineage>
        <taxon>Bacteria</taxon>
        <taxon>Pseudomonadati</taxon>
        <taxon>Pseudomonadota</taxon>
        <taxon>Gammaproteobacteria</taxon>
        <taxon>Cellvibrionales</taxon>
        <taxon>Cellvibrionaceae</taxon>
        <taxon>Teredinibacter</taxon>
    </lineage>
</organism>
<dbReference type="Gene3D" id="3.40.50.2000">
    <property type="entry name" value="Glycogen Phosphorylase B"/>
    <property type="match status" value="2"/>
</dbReference>
<dbReference type="SUPFAM" id="SSF53756">
    <property type="entry name" value="UDP-Glycosyltransferase/glycogen phosphorylase"/>
    <property type="match status" value="1"/>
</dbReference>
<dbReference type="GO" id="GO:0005978">
    <property type="term" value="P:glycogen biosynthetic process"/>
    <property type="evidence" value="ECO:0007669"/>
    <property type="project" value="TreeGrafter"/>
</dbReference>
<reference evidence="6 7" key="1">
    <citation type="journal article" date="2009" name="PLoS ONE">
        <title>The complete genome of Teredinibacter turnerae T7901: an intracellular endosymbiont of marine wood-boring bivalves (shipworms).</title>
        <authorList>
            <person name="Yang J.C."/>
            <person name="Madupu R."/>
            <person name="Durkin A.S."/>
            <person name="Ekborg N.A."/>
            <person name="Pedamallu C.S."/>
            <person name="Hostetler J.B."/>
            <person name="Radune D."/>
            <person name="Toms B.S."/>
            <person name="Henrissat B."/>
            <person name="Coutinho P.M."/>
            <person name="Schwarz S."/>
            <person name="Field L."/>
            <person name="Trindade-Silva A.E."/>
            <person name="Soares C.A.G."/>
            <person name="Elshahawi S."/>
            <person name="Hanora A."/>
            <person name="Schmidt E.W."/>
            <person name="Haygood M.G."/>
            <person name="Posfai J."/>
            <person name="Benner J."/>
            <person name="Madinger C."/>
            <person name="Nove J."/>
            <person name="Anton B."/>
            <person name="Chaudhary K."/>
            <person name="Foster J."/>
            <person name="Holman A."/>
            <person name="Kumar S."/>
            <person name="Lessard P.A."/>
            <person name="Luyten Y.A."/>
            <person name="Slatko B."/>
            <person name="Wood N."/>
            <person name="Wu B."/>
            <person name="Teplitski M."/>
            <person name="Mougous J.D."/>
            <person name="Ward N."/>
            <person name="Eisen J.A."/>
            <person name="Badger J.H."/>
            <person name="Distel D.L."/>
        </authorList>
    </citation>
    <scope>NUCLEOTIDE SEQUENCE [LARGE SCALE GENOMIC DNA]</scope>
    <source>
        <strain evidence="7">ATCC 39867 / T7901</strain>
    </source>
</reference>
<dbReference type="PANTHER" id="PTHR45825:SF11">
    <property type="entry name" value="ALPHA AMYLASE DOMAIN-CONTAINING PROTEIN"/>
    <property type="match status" value="1"/>
</dbReference>
<dbReference type="eggNOG" id="COG0297">
    <property type="taxonomic scope" value="Bacteria"/>
</dbReference>
<comment type="catalytic activity">
    <reaction evidence="1">
        <text>[(1-&gt;4)-alpha-D-glucosyl](n) + ADP-alpha-D-glucose = [(1-&gt;4)-alpha-D-glucosyl](n+1) + ADP + H(+)</text>
        <dbReference type="Rhea" id="RHEA:18189"/>
        <dbReference type="Rhea" id="RHEA-COMP:9584"/>
        <dbReference type="Rhea" id="RHEA-COMP:9587"/>
        <dbReference type="ChEBI" id="CHEBI:15378"/>
        <dbReference type="ChEBI" id="CHEBI:15444"/>
        <dbReference type="ChEBI" id="CHEBI:57498"/>
        <dbReference type="ChEBI" id="CHEBI:456216"/>
        <dbReference type="EC" id="2.4.1.21"/>
    </reaction>
</comment>
<dbReference type="EMBL" id="CP001614">
    <property type="protein sequence ID" value="ACR12058.1"/>
    <property type="molecule type" value="Genomic_DNA"/>
</dbReference>
<name>C5BQ93_TERTT</name>
<dbReference type="STRING" id="377629.TERTU_0940"/>
<dbReference type="InterPro" id="IPR013534">
    <property type="entry name" value="Starch_synth_cat_dom"/>
</dbReference>
<keyword evidence="4 6" id="KW-0808">Transferase</keyword>
<evidence type="ECO:0000256" key="1">
    <source>
        <dbReference type="ARBA" id="ARBA00001478"/>
    </source>
</evidence>
<dbReference type="RefSeq" id="WP_015818170.1">
    <property type="nucleotide sequence ID" value="NC_012997.1"/>
</dbReference>
<dbReference type="HOGENOM" id="CLU_009583_18_5_6"/>
<evidence type="ECO:0000259" key="5">
    <source>
        <dbReference type="Pfam" id="PF08323"/>
    </source>
</evidence>
<dbReference type="KEGG" id="ttu:TERTU_0940"/>
<dbReference type="EC" id="2.4.1.21" evidence="2"/>
<accession>C5BQ93</accession>
<dbReference type="PANTHER" id="PTHR45825">
    <property type="entry name" value="GRANULE-BOUND STARCH SYNTHASE 1, CHLOROPLASTIC/AMYLOPLASTIC"/>
    <property type="match status" value="1"/>
</dbReference>
<dbReference type="Proteomes" id="UP000009080">
    <property type="component" value="Chromosome"/>
</dbReference>
<dbReference type="Pfam" id="PF13692">
    <property type="entry name" value="Glyco_trans_1_4"/>
    <property type="match status" value="1"/>
</dbReference>
<protein>
    <recommendedName>
        <fullName evidence="2">starch synthase</fullName>
        <ecNumber evidence="2">2.4.1.21</ecNumber>
    </recommendedName>
</protein>
<evidence type="ECO:0000256" key="3">
    <source>
        <dbReference type="ARBA" id="ARBA00022676"/>
    </source>
</evidence>
<dbReference type="CDD" id="cd03791">
    <property type="entry name" value="GT5_Glycogen_synthase_DULL1-like"/>
    <property type="match status" value="1"/>
</dbReference>
<proteinExistence type="predicted"/>
<dbReference type="Pfam" id="PF08323">
    <property type="entry name" value="Glyco_transf_5"/>
    <property type="match status" value="1"/>
</dbReference>
<keyword evidence="7" id="KW-1185">Reference proteome</keyword>
<dbReference type="GO" id="GO:0005829">
    <property type="term" value="C:cytosol"/>
    <property type="evidence" value="ECO:0007669"/>
    <property type="project" value="TreeGrafter"/>
</dbReference>
<dbReference type="AlphaFoldDB" id="C5BQ93"/>
<keyword evidence="3 6" id="KW-0328">Glycosyltransferase</keyword>
<evidence type="ECO:0000313" key="6">
    <source>
        <dbReference type="EMBL" id="ACR12058.1"/>
    </source>
</evidence>
<feature type="domain" description="Starch synthase catalytic" evidence="5">
    <location>
        <begin position="6"/>
        <end position="260"/>
    </location>
</feature>